<feature type="compositionally biased region" description="Polar residues" evidence="5">
    <location>
        <begin position="737"/>
        <end position="750"/>
    </location>
</feature>
<keyword evidence="1" id="KW-0134">Cell wall</keyword>
<protein>
    <submittedName>
        <fullName evidence="8">LPXTG cell wall anchor domain-containing protein</fullName>
    </submittedName>
</protein>
<dbReference type="AlphaFoldDB" id="A0A4Q0VH73"/>
<dbReference type="NCBIfam" id="TIGR01167">
    <property type="entry name" value="LPXTG_anchor"/>
    <property type="match status" value="1"/>
</dbReference>
<evidence type="ECO:0000313" key="9">
    <source>
        <dbReference type="Proteomes" id="UP000290602"/>
    </source>
</evidence>
<evidence type="ECO:0000256" key="2">
    <source>
        <dbReference type="ARBA" id="ARBA00022525"/>
    </source>
</evidence>
<keyword evidence="6" id="KW-0812">Transmembrane</keyword>
<comment type="caution">
    <text evidence="8">The sequence shown here is derived from an EMBL/GenBank/DDBJ whole genome shotgun (WGS) entry which is preliminary data.</text>
</comment>
<dbReference type="RefSeq" id="WP_129033197.1">
    <property type="nucleotide sequence ID" value="NZ_QXIL01000027.1"/>
</dbReference>
<reference evidence="8 9" key="1">
    <citation type="submission" date="2018-08" db="EMBL/GenBank/DDBJ databases">
        <title>Lactobacillus suantsai sp. nov., isolated from traditional fermented suan-tsai in Taiwan.</title>
        <authorList>
            <person name="Huang C.-H."/>
        </authorList>
    </citation>
    <scope>NUCLEOTIDE SEQUENCE [LARGE SCALE GENOMIC DNA]</scope>
    <source>
        <strain evidence="8 9">BCRC 12945</strain>
    </source>
</reference>
<feature type="compositionally biased region" description="Low complexity" evidence="5">
    <location>
        <begin position="648"/>
        <end position="685"/>
    </location>
</feature>
<feature type="compositionally biased region" description="Low complexity" evidence="5">
    <location>
        <begin position="89"/>
        <end position="101"/>
    </location>
</feature>
<dbReference type="EMBL" id="QXIL01000027">
    <property type="protein sequence ID" value="RXI76702.1"/>
    <property type="molecule type" value="Genomic_DNA"/>
</dbReference>
<evidence type="ECO:0000259" key="7">
    <source>
        <dbReference type="PROSITE" id="PS50847"/>
    </source>
</evidence>
<sequence>MFETKVHYKLYKAGKKWLAAAIGVTTLGIGLSQATNVSASDTDTTTAKDESASVTTQSTTAKKVVALKAQAATKQTTTTDGDSNDAAKTNSESNSTQTQTSDATNVNGHDATDTQDATNDGNSSNPTDSIGTSDQSNEDNESTTPDQTDESTTETPTTDVTDPSDTNTKTNAVAPKAEDATVIPTASAPLYTDTTYDPDKAVTTEPAILNNASGHDEPTTETVDAHVRLTATDAQGNTSTSLTDNNGLGNNQAASIIDVNAKNLSAIFSLTNTTKSSQYANILFTLPSYLDELANHQVQVTLTDGAASNAALLADLPAGMTLTYIVKGGVFSTNYTYQQLVAAGYDLSDVSEIHIQGPLAIGGSYVAKVPLTLTNPIVDGTNLEDFQVYNCAISYTNPRTLYIRIGQPDPDKIVGQYVAVTGQANQPSHDVVPQDIQDLMPDVEAGDLIIHNFGYDETHSSGMLYTGGRVFVNIKKMNIANLVKDHGYSVLLNQDGTPQDTYVYFDAAKDTIINYDPASSDATAQTSAPYVYVILRKVITTQDSSLTVNQQWNKADNFVSGLADDDSALSLDQVQVSVDDPDNVLQDGKAVKAGTFKVTYAYQLANDYYDTGNPYIVSETATVTVTDPNQGSTTGGNSGTTAGGSTSGGDTTPTDDNSGTTTGDSGDTITTGGDGDTITPGNTDTSTAPVITTGGDGDEIVTGSAGDKATTAPAKSQPTMKKSSTTQLKTGGDGDQIITSRQGQATNAHGSATAIAKGHSTATTTGATAATPATVKAAQPTALAHATTKPNTATTANAQQPVKQARKTTNAATTALPQTNDANVLNLIAAGAALLLGALGVAADRRKQH</sequence>
<evidence type="ECO:0000256" key="6">
    <source>
        <dbReference type="SAM" id="Phobius"/>
    </source>
</evidence>
<name>A0A4Q0VH73_9LACO</name>
<feature type="region of interest" description="Disordered" evidence="5">
    <location>
        <begin position="70"/>
        <end position="194"/>
    </location>
</feature>
<dbReference type="NCBIfam" id="TIGR03715">
    <property type="entry name" value="KxYKxGKxW"/>
    <property type="match status" value="1"/>
</dbReference>
<keyword evidence="4" id="KW-0572">Peptidoglycan-anchor</keyword>
<feature type="domain" description="Gram-positive cocci surface proteins LPxTG" evidence="7">
    <location>
        <begin position="816"/>
        <end position="849"/>
    </location>
</feature>
<evidence type="ECO:0000256" key="5">
    <source>
        <dbReference type="SAM" id="MobiDB-lite"/>
    </source>
</evidence>
<keyword evidence="3" id="KW-0732">Signal</keyword>
<dbReference type="InterPro" id="IPR022263">
    <property type="entry name" value="KxYKxGKxW"/>
</dbReference>
<evidence type="ECO:0000313" key="8">
    <source>
        <dbReference type="EMBL" id="RXI76702.1"/>
    </source>
</evidence>
<dbReference type="Pfam" id="PF19258">
    <property type="entry name" value="KxYKxGKxW_sig"/>
    <property type="match status" value="1"/>
</dbReference>
<evidence type="ECO:0000256" key="1">
    <source>
        <dbReference type="ARBA" id="ARBA00022512"/>
    </source>
</evidence>
<keyword evidence="6" id="KW-0472">Membrane</keyword>
<proteinExistence type="predicted"/>
<organism evidence="8 9">
    <name type="scientific">Levilactobacillus suantsaii</name>
    <dbReference type="NCBI Taxonomy" id="2292255"/>
    <lineage>
        <taxon>Bacteria</taxon>
        <taxon>Bacillati</taxon>
        <taxon>Bacillota</taxon>
        <taxon>Bacilli</taxon>
        <taxon>Lactobacillales</taxon>
        <taxon>Lactobacillaceae</taxon>
        <taxon>Levilactobacillus</taxon>
    </lineage>
</organism>
<dbReference type="Proteomes" id="UP000290602">
    <property type="component" value="Unassembled WGS sequence"/>
</dbReference>
<evidence type="ECO:0000256" key="4">
    <source>
        <dbReference type="ARBA" id="ARBA00023088"/>
    </source>
</evidence>
<dbReference type="OrthoDB" id="2330163at2"/>
<keyword evidence="2" id="KW-0964">Secreted</keyword>
<feature type="compositionally biased region" description="Polar residues" evidence="5">
    <location>
        <begin position="114"/>
        <end position="135"/>
    </location>
</feature>
<feature type="compositionally biased region" description="Gly residues" evidence="5">
    <location>
        <begin position="633"/>
        <end position="647"/>
    </location>
</feature>
<feature type="compositionally biased region" description="Acidic residues" evidence="5">
    <location>
        <begin position="136"/>
        <end position="152"/>
    </location>
</feature>
<evidence type="ECO:0000256" key="3">
    <source>
        <dbReference type="ARBA" id="ARBA00022729"/>
    </source>
</evidence>
<dbReference type="InterPro" id="IPR019931">
    <property type="entry name" value="LPXTG_anchor"/>
</dbReference>
<keyword evidence="6" id="KW-1133">Transmembrane helix</keyword>
<feature type="compositionally biased region" description="Low complexity" evidence="5">
    <location>
        <begin position="761"/>
        <end position="798"/>
    </location>
</feature>
<accession>A0A4Q0VH73</accession>
<feature type="transmembrane region" description="Helical" evidence="6">
    <location>
        <begin position="824"/>
        <end position="843"/>
    </location>
</feature>
<feature type="compositionally biased region" description="Polar residues" evidence="5">
    <location>
        <begin position="713"/>
        <end position="729"/>
    </location>
</feature>
<keyword evidence="9" id="KW-1185">Reference proteome</keyword>
<feature type="compositionally biased region" description="Low complexity" evidence="5">
    <location>
        <begin position="70"/>
        <end position="79"/>
    </location>
</feature>
<feature type="region of interest" description="Disordered" evidence="5">
    <location>
        <begin position="625"/>
        <end position="807"/>
    </location>
</feature>
<gene>
    <name evidence="8" type="ORF">DXH47_10160</name>
</gene>
<feature type="compositionally biased region" description="Low complexity" evidence="5">
    <location>
        <begin position="153"/>
        <end position="168"/>
    </location>
</feature>
<dbReference type="PROSITE" id="PS50847">
    <property type="entry name" value="GRAM_POS_ANCHORING"/>
    <property type="match status" value="1"/>
</dbReference>